<evidence type="ECO:0000256" key="2">
    <source>
        <dbReference type="ARBA" id="ARBA00001946"/>
    </source>
</evidence>
<evidence type="ECO:0000256" key="6">
    <source>
        <dbReference type="ARBA" id="ARBA00011946"/>
    </source>
</evidence>
<evidence type="ECO:0000256" key="7">
    <source>
        <dbReference type="ARBA" id="ARBA00020998"/>
    </source>
</evidence>
<evidence type="ECO:0000256" key="9">
    <source>
        <dbReference type="ARBA" id="ARBA00022605"/>
    </source>
</evidence>
<comment type="activity regulation">
    <text evidence="18">Feedback inhibited by histidine.</text>
</comment>
<keyword evidence="14 18" id="KW-0067">ATP-binding</keyword>
<dbReference type="SUPFAM" id="SSF53850">
    <property type="entry name" value="Periplasmic binding protein-like II"/>
    <property type="match status" value="1"/>
</dbReference>
<evidence type="ECO:0000256" key="11">
    <source>
        <dbReference type="ARBA" id="ARBA00022679"/>
    </source>
</evidence>
<feature type="domain" description="Histidine biosynthesis HisG C-terminal" evidence="20">
    <location>
        <begin position="222"/>
        <end position="295"/>
    </location>
</feature>
<accession>A0A0S2SIY5</accession>
<dbReference type="RefSeq" id="WP_050665912.1">
    <property type="nucleotide sequence ID" value="NZ_CDDB01000039.1"/>
</dbReference>
<reference evidence="22 24" key="3">
    <citation type="submission" date="2021-09" db="EMBL/GenBank/DDBJ databases">
        <title>Aeromonas schubertii isolated from Asian sea bass.</title>
        <authorList>
            <person name="Pinpimai K."/>
        </authorList>
    </citation>
    <scope>NUCLEOTIDE SEQUENCE [LARGE SCALE GENOMIC DNA]</scope>
    <source>
        <strain evidence="22 24">CHULA2021a</strain>
    </source>
</reference>
<dbReference type="GO" id="GO:0000105">
    <property type="term" value="P:L-histidine biosynthetic process"/>
    <property type="evidence" value="ECO:0007669"/>
    <property type="project" value="UniProtKB-UniRule"/>
</dbReference>
<dbReference type="EMBL" id="JAIRBT010000021">
    <property type="protein sequence ID" value="MBZ6067470.1"/>
    <property type="molecule type" value="Genomic_DNA"/>
</dbReference>
<evidence type="ECO:0000256" key="14">
    <source>
        <dbReference type="ARBA" id="ARBA00022840"/>
    </source>
</evidence>
<protein>
    <recommendedName>
        <fullName evidence="7 18">ATP phosphoribosyltransferase</fullName>
        <shortName evidence="18">ATP-PRT</shortName>
        <shortName evidence="18">ATP-PRTase</shortName>
        <ecNumber evidence="6 18">2.4.2.17</ecNumber>
    </recommendedName>
</protein>
<reference evidence="23" key="1">
    <citation type="submission" date="2015-10" db="EMBL/GenBank/DDBJ databases">
        <title>Complete Genome Sequence of Aeromonas schubertii strain WL1483.</title>
        <authorList>
            <person name="Liu L."/>
        </authorList>
    </citation>
    <scope>NUCLEOTIDE SEQUENCE [LARGE SCALE GENOMIC DNA]</scope>
    <source>
        <strain evidence="23">WL1483</strain>
    </source>
</reference>
<evidence type="ECO:0000313" key="22">
    <source>
        <dbReference type="EMBL" id="MBZ6067470.1"/>
    </source>
</evidence>
<dbReference type="UniPathway" id="UPA00031">
    <property type="reaction ID" value="UER00006"/>
</dbReference>
<dbReference type="KEGG" id="asr:WL1483_2241"/>
<evidence type="ECO:0000256" key="1">
    <source>
        <dbReference type="ARBA" id="ARBA00000915"/>
    </source>
</evidence>
<evidence type="ECO:0000256" key="3">
    <source>
        <dbReference type="ARBA" id="ARBA00004496"/>
    </source>
</evidence>
<keyword evidence="11 18" id="KW-0808">Transferase</keyword>
<keyword evidence="8 18" id="KW-0963">Cytoplasm</keyword>
<dbReference type="GO" id="GO:0003879">
    <property type="term" value="F:ATP phosphoribosyltransferase activity"/>
    <property type="evidence" value="ECO:0007669"/>
    <property type="project" value="UniProtKB-UniRule"/>
</dbReference>
<comment type="function">
    <text evidence="17 18">Catalyzes the condensation of ATP and 5-phosphoribose 1-diphosphate to form N'-(5'-phosphoribosyl)-ATP (PR-ATP). Has a crucial role in the pathway because the rate of histidine biosynthesis seems to be controlled primarily by regulation of HisG enzymatic activity.</text>
</comment>
<evidence type="ECO:0000256" key="13">
    <source>
        <dbReference type="ARBA" id="ARBA00022741"/>
    </source>
</evidence>
<keyword evidence="24" id="KW-1185">Reference proteome</keyword>
<dbReference type="AlphaFoldDB" id="A0A0S2SIY5"/>
<evidence type="ECO:0000256" key="8">
    <source>
        <dbReference type="ARBA" id="ARBA00022490"/>
    </source>
</evidence>
<evidence type="ECO:0000256" key="18">
    <source>
        <dbReference type="HAMAP-Rule" id="MF_00079"/>
    </source>
</evidence>
<comment type="pathway">
    <text evidence="4 18">Amino-acid biosynthesis; L-histidine biosynthesis; L-histidine from 5-phospho-alpha-D-ribose 1-diphosphate: step 1/9.</text>
</comment>
<comment type="catalytic activity">
    <reaction evidence="1 18">
        <text>1-(5-phospho-beta-D-ribosyl)-ATP + diphosphate = 5-phospho-alpha-D-ribose 1-diphosphate + ATP</text>
        <dbReference type="Rhea" id="RHEA:18473"/>
        <dbReference type="ChEBI" id="CHEBI:30616"/>
        <dbReference type="ChEBI" id="CHEBI:33019"/>
        <dbReference type="ChEBI" id="CHEBI:58017"/>
        <dbReference type="ChEBI" id="CHEBI:73183"/>
        <dbReference type="EC" id="2.4.2.17"/>
    </reaction>
</comment>
<dbReference type="InterPro" id="IPR018198">
    <property type="entry name" value="ATP_PRibTrfase_CS"/>
</dbReference>
<keyword evidence="16 18" id="KW-0368">Histidine biosynthesis</keyword>
<keyword evidence="9 18" id="KW-0028">Amino-acid biosynthesis</keyword>
<comment type="similarity">
    <text evidence="5 18">Belongs to the ATP phosphoribosyltransferase family. Long subfamily.</text>
</comment>
<dbReference type="Gene3D" id="3.30.70.120">
    <property type="match status" value="1"/>
</dbReference>
<dbReference type="HAMAP" id="MF_00079">
    <property type="entry name" value="HisG_Long"/>
    <property type="match status" value="1"/>
</dbReference>
<keyword evidence="13 18" id="KW-0547">Nucleotide-binding</keyword>
<organism evidence="21 23">
    <name type="scientific">Aeromonas schubertii</name>
    <dbReference type="NCBI Taxonomy" id="652"/>
    <lineage>
        <taxon>Bacteria</taxon>
        <taxon>Pseudomonadati</taxon>
        <taxon>Pseudomonadota</taxon>
        <taxon>Gammaproteobacteria</taxon>
        <taxon>Aeromonadales</taxon>
        <taxon>Aeromonadaceae</taxon>
        <taxon>Aeromonas</taxon>
    </lineage>
</organism>
<dbReference type="PROSITE" id="PS01316">
    <property type="entry name" value="ATP_P_PHORIBOSYLTR"/>
    <property type="match status" value="1"/>
</dbReference>
<dbReference type="Gene3D" id="3.40.190.10">
    <property type="entry name" value="Periplasmic binding protein-like II"/>
    <property type="match status" value="2"/>
</dbReference>
<dbReference type="CDD" id="cd13592">
    <property type="entry name" value="PBP2_HisGL2"/>
    <property type="match status" value="1"/>
</dbReference>
<evidence type="ECO:0000313" key="24">
    <source>
        <dbReference type="Proteomes" id="UP000774958"/>
    </source>
</evidence>
<evidence type="ECO:0000256" key="17">
    <source>
        <dbReference type="ARBA" id="ARBA00024861"/>
    </source>
</evidence>
<keyword evidence="12 18" id="KW-0479">Metal-binding</keyword>
<dbReference type="EC" id="2.4.2.17" evidence="6 18"/>
<dbReference type="InterPro" id="IPR013115">
    <property type="entry name" value="HisG_C"/>
</dbReference>
<dbReference type="NCBIfam" id="TIGR03455">
    <property type="entry name" value="HisG_C-term"/>
    <property type="match status" value="1"/>
</dbReference>
<evidence type="ECO:0000256" key="16">
    <source>
        <dbReference type="ARBA" id="ARBA00023102"/>
    </source>
</evidence>
<feature type="domain" description="ATP phosphoribosyltransferase catalytic" evidence="19">
    <location>
        <begin position="53"/>
        <end position="218"/>
    </location>
</feature>
<dbReference type="NCBIfam" id="TIGR00070">
    <property type="entry name" value="hisG"/>
    <property type="match status" value="1"/>
</dbReference>
<evidence type="ECO:0000256" key="15">
    <source>
        <dbReference type="ARBA" id="ARBA00022842"/>
    </source>
</evidence>
<reference evidence="21 23" key="2">
    <citation type="journal article" date="2016" name="Genome Announc.">
        <title>Complete Genome Sequence of the Highly Virulent Aeromonas schubertii Strain WL1483, Isolated from Diseased Snakehead Fish (Channa argus) in China.</title>
        <authorList>
            <person name="Liu L."/>
            <person name="Li N."/>
            <person name="Zhang D."/>
            <person name="Fu X."/>
            <person name="Shi C."/>
            <person name="Lin Q."/>
            <person name="Hao G."/>
        </authorList>
    </citation>
    <scope>NUCLEOTIDE SEQUENCE [LARGE SCALE GENOMIC DNA]</scope>
    <source>
        <strain evidence="21 23">WL1483</strain>
    </source>
</reference>
<keyword evidence="10 18" id="KW-0328">Glycosyltransferase</keyword>
<dbReference type="OrthoDB" id="9801867at2"/>
<keyword evidence="15 18" id="KW-0460">Magnesium</keyword>
<dbReference type="Pfam" id="PF01634">
    <property type="entry name" value="HisG"/>
    <property type="match status" value="1"/>
</dbReference>
<evidence type="ECO:0000313" key="23">
    <source>
        <dbReference type="Proteomes" id="UP000058114"/>
    </source>
</evidence>
<dbReference type="InterPro" id="IPR013820">
    <property type="entry name" value="ATP_PRibTrfase_cat"/>
</dbReference>
<name>A0A0S2SIY5_9GAMM</name>
<dbReference type="Pfam" id="PF08029">
    <property type="entry name" value="HisG_C"/>
    <property type="match status" value="1"/>
</dbReference>
<evidence type="ECO:0000256" key="12">
    <source>
        <dbReference type="ARBA" id="ARBA00022723"/>
    </source>
</evidence>
<dbReference type="InterPro" id="IPR015867">
    <property type="entry name" value="N-reg_PII/ATP_PRibTrfase_C"/>
</dbReference>
<dbReference type="STRING" id="652.WL1483_2241"/>
<evidence type="ECO:0000256" key="4">
    <source>
        <dbReference type="ARBA" id="ARBA00004667"/>
    </source>
</evidence>
<proteinExistence type="inferred from homology"/>
<evidence type="ECO:0000256" key="5">
    <source>
        <dbReference type="ARBA" id="ARBA00007955"/>
    </source>
</evidence>
<dbReference type="PANTHER" id="PTHR21403">
    <property type="entry name" value="ATP PHOSPHORIBOSYLTRANSFERASE ATP-PRTASE"/>
    <property type="match status" value="1"/>
</dbReference>
<evidence type="ECO:0000259" key="19">
    <source>
        <dbReference type="Pfam" id="PF01634"/>
    </source>
</evidence>
<dbReference type="SUPFAM" id="SSF54913">
    <property type="entry name" value="GlnB-like"/>
    <property type="match status" value="1"/>
</dbReference>
<dbReference type="PATRIC" id="fig|652.5.peg.1827"/>
<dbReference type="Proteomes" id="UP000058114">
    <property type="component" value="Chromosome"/>
</dbReference>
<dbReference type="FunFam" id="3.40.190.10:FF:000008">
    <property type="entry name" value="ATP phosphoribosyltransferase"/>
    <property type="match status" value="1"/>
</dbReference>
<evidence type="ECO:0000256" key="10">
    <source>
        <dbReference type="ARBA" id="ARBA00022676"/>
    </source>
</evidence>
<gene>
    <name evidence="18 21" type="primary">hisG</name>
    <name evidence="22" type="ORF">LA374_14805</name>
    <name evidence="21" type="ORF">WL1483_2241</name>
</gene>
<dbReference type="GO" id="GO:0005524">
    <property type="term" value="F:ATP binding"/>
    <property type="evidence" value="ECO:0007669"/>
    <property type="project" value="UniProtKB-KW"/>
</dbReference>
<comment type="cofactor">
    <cofactor evidence="2 18">
        <name>Mg(2+)</name>
        <dbReference type="ChEBI" id="CHEBI:18420"/>
    </cofactor>
</comment>
<evidence type="ECO:0000259" key="20">
    <source>
        <dbReference type="Pfam" id="PF08029"/>
    </source>
</evidence>
<dbReference type="EMBL" id="CP013067">
    <property type="protein sequence ID" value="ALP41660.1"/>
    <property type="molecule type" value="Genomic_DNA"/>
</dbReference>
<dbReference type="FunFam" id="3.30.70.120:FF:000002">
    <property type="entry name" value="ATP phosphoribosyltransferase"/>
    <property type="match status" value="1"/>
</dbReference>
<dbReference type="InterPro" id="IPR001348">
    <property type="entry name" value="ATP_PRibTrfase_HisG"/>
</dbReference>
<dbReference type="Proteomes" id="UP000774958">
    <property type="component" value="Unassembled WGS sequence"/>
</dbReference>
<dbReference type="InterPro" id="IPR020621">
    <property type="entry name" value="ATP-PRT_HisG_long"/>
</dbReference>
<dbReference type="PANTHER" id="PTHR21403:SF8">
    <property type="entry name" value="ATP PHOSPHORIBOSYLTRANSFERASE"/>
    <property type="match status" value="1"/>
</dbReference>
<sequence>METQRLRIAMQKSGRLSQDSQALLKSCGLKINLLEQRLIAHVENMPIDILRVRDDDIPGLVMDGVVDLGIIGENVLEEEQLSRRALGQAADVKVLRQLDFGGCRLSLAVPREMEYTGAECLAGKRIATSYPGLLGRFFAERGLPFKSVMLGGSVEVAPRAGLADAICDLVSTGATLEANGLKEVEVIYRSKAVLVQAAQPLEASKQQLIDKLMPRIQGMLQARESKYIMLHAPKEKLEAITALLPGAERPTIMQLAGDTNQVALHVVSSETLFWETMERLKALGASSILVLPIEKMME</sequence>
<dbReference type="InterPro" id="IPR011322">
    <property type="entry name" value="N-reg_PII-like_a/b"/>
</dbReference>
<dbReference type="GO" id="GO:0005737">
    <property type="term" value="C:cytoplasm"/>
    <property type="evidence" value="ECO:0007669"/>
    <property type="project" value="UniProtKB-SubCell"/>
</dbReference>
<comment type="subcellular location">
    <subcellularLocation>
        <location evidence="3 18">Cytoplasm</location>
    </subcellularLocation>
</comment>
<evidence type="ECO:0000313" key="21">
    <source>
        <dbReference type="EMBL" id="ALP41660.1"/>
    </source>
</evidence>
<dbReference type="GO" id="GO:0000287">
    <property type="term" value="F:magnesium ion binding"/>
    <property type="evidence" value="ECO:0007669"/>
    <property type="project" value="UniProtKB-UniRule"/>
</dbReference>